<comment type="caution">
    <text evidence="1">The sequence shown here is derived from an EMBL/GenBank/DDBJ whole genome shotgun (WGS) entry which is preliminary data.</text>
</comment>
<accession>A0A7Z7PXW2</accession>
<reference evidence="1 2" key="1">
    <citation type="submission" date="2018-06" db="EMBL/GenBank/DDBJ databases">
        <authorList>
            <consortium name="Pathogen Informatics"/>
            <person name="Doyle S."/>
        </authorList>
    </citation>
    <scope>NUCLEOTIDE SEQUENCE [LARGE SCALE GENOMIC DNA]</scope>
    <source>
        <strain evidence="1 2">NCTC10588</strain>
    </source>
</reference>
<dbReference type="AlphaFoldDB" id="A0A7Z7PXW2"/>
<gene>
    <name evidence="1" type="ORF">NCTC10588_00995</name>
</gene>
<evidence type="ECO:0000313" key="1">
    <source>
        <dbReference type="EMBL" id="STC97882.1"/>
    </source>
</evidence>
<proteinExistence type="predicted"/>
<name>A0A7Z7PXW2_9FLAO</name>
<sequence>MDQLFDSSMPKHERIVQLESMACRIEEGKYFKKLSKEDIESKKENLSDNIIKLSELEQKKKDYILENKGQQKPLIEDNKLLIEVIKTKQEEKNGRIYYIDQQEEGQMYIYDEDGNLIDQRRLRPDEKQTTIFSINKHVSNG</sequence>
<protein>
    <submittedName>
        <fullName evidence="1">Uncharacterized protein</fullName>
    </submittedName>
</protein>
<dbReference type="RefSeq" id="WP_147282660.1">
    <property type="nucleotide sequence ID" value="NZ_CP115634.1"/>
</dbReference>
<organism evidence="1 2">
    <name type="scientific">Elizabethkingia anophelis</name>
    <dbReference type="NCBI Taxonomy" id="1117645"/>
    <lineage>
        <taxon>Bacteria</taxon>
        <taxon>Pseudomonadati</taxon>
        <taxon>Bacteroidota</taxon>
        <taxon>Flavobacteriia</taxon>
        <taxon>Flavobacteriales</taxon>
        <taxon>Weeksellaceae</taxon>
        <taxon>Elizabethkingia</taxon>
    </lineage>
</organism>
<dbReference type="Proteomes" id="UP000254876">
    <property type="component" value="Unassembled WGS sequence"/>
</dbReference>
<dbReference type="EMBL" id="UFYD01000001">
    <property type="protein sequence ID" value="STC97882.1"/>
    <property type="molecule type" value="Genomic_DNA"/>
</dbReference>
<evidence type="ECO:0000313" key="2">
    <source>
        <dbReference type="Proteomes" id="UP000254876"/>
    </source>
</evidence>